<dbReference type="Pfam" id="PF04463">
    <property type="entry name" value="2-thiour_desulf"/>
    <property type="match status" value="1"/>
</dbReference>
<dbReference type="InterPro" id="IPR007553">
    <property type="entry name" value="2-thiour_desulf"/>
</dbReference>
<dbReference type="Proteomes" id="UP000182998">
    <property type="component" value="Unassembled WGS sequence"/>
</dbReference>
<dbReference type="OrthoDB" id="495783at2"/>
<dbReference type="STRING" id="451.B6N58_14135"/>
<dbReference type="KEGG" id="tmc:LMI_3073"/>
<evidence type="ECO:0000313" key="3">
    <source>
        <dbReference type="Proteomes" id="UP000032414"/>
    </source>
</evidence>
<accession>A0A098GII7</accession>
<name>A0A098GII7_LEGMI</name>
<evidence type="ECO:0000313" key="2">
    <source>
        <dbReference type="EMBL" id="SCY04394.1"/>
    </source>
</evidence>
<dbReference type="HOGENOM" id="CLU_076318_1_1_6"/>
<reference evidence="3" key="2">
    <citation type="submission" date="2014-09" db="EMBL/GenBank/DDBJ databases">
        <authorList>
            <person name="Gomez-Valero L."/>
        </authorList>
    </citation>
    <scope>NUCLEOTIDE SEQUENCE [LARGE SCALE GENOMIC DNA]</scope>
    <source>
        <strain evidence="3">ATCC33218</strain>
    </source>
</reference>
<reference evidence="1" key="1">
    <citation type="submission" date="2014-09" db="EMBL/GenBank/DDBJ databases">
        <authorList>
            <person name="GOMEZ-VALERO Laura"/>
        </authorList>
    </citation>
    <scope>NUCLEOTIDE SEQUENCE</scope>
    <source>
        <strain evidence="1">ATCC33218</strain>
    </source>
</reference>
<dbReference type="EMBL" id="FMVN01000003">
    <property type="protein sequence ID" value="SCY04394.1"/>
    <property type="molecule type" value="Genomic_DNA"/>
</dbReference>
<evidence type="ECO:0000313" key="1">
    <source>
        <dbReference type="EMBL" id="CEG62299.1"/>
    </source>
</evidence>
<proteinExistence type="predicted"/>
<dbReference type="EMBL" id="LN614830">
    <property type="protein sequence ID" value="CEG62299.1"/>
    <property type="molecule type" value="Genomic_DNA"/>
</dbReference>
<dbReference type="PANTHER" id="PTHR30087">
    <property type="entry name" value="INNER MEMBRANE PROTEIN"/>
    <property type="match status" value="1"/>
</dbReference>
<dbReference type="PANTHER" id="PTHR30087:SF1">
    <property type="entry name" value="HYPOTHETICAL CYTOSOLIC PROTEIN"/>
    <property type="match status" value="1"/>
</dbReference>
<sequence length="162" mass="17436">MAKILMSACLLGQKVRYDGGDCLQSHPTIQQWLKEGKIITICPEVVGGLPVPRAPAEIQNGQSGKDVLNEIAFVKTVTNQDVTQSFIKGAKKVVDLLKKHGISVAILKAKSPSCGTNQIYDGSFSRRLINGDGVTAALLKRHGVLVFDENHIDNAIQAAQSM</sequence>
<dbReference type="AlphaFoldDB" id="A0A098GII7"/>
<protein>
    <submittedName>
        <fullName evidence="2">Uncharacterized conserved protein YbbK, DUF523 family</fullName>
    </submittedName>
</protein>
<dbReference type="PATRIC" id="fig|451.8.peg.872"/>
<organism evidence="1 3">
    <name type="scientific">Legionella micdadei</name>
    <name type="common">Tatlockia micdadei</name>
    <dbReference type="NCBI Taxonomy" id="451"/>
    <lineage>
        <taxon>Bacteria</taxon>
        <taxon>Pseudomonadati</taxon>
        <taxon>Pseudomonadota</taxon>
        <taxon>Gammaproteobacteria</taxon>
        <taxon>Legionellales</taxon>
        <taxon>Legionellaceae</taxon>
        <taxon>Legionella</taxon>
    </lineage>
</organism>
<keyword evidence="4" id="KW-1185">Reference proteome</keyword>
<evidence type="ECO:0000313" key="4">
    <source>
        <dbReference type="Proteomes" id="UP000182998"/>
    </source>
</evidence>
<reference evidence="2 4" key="3">
    <citation type="submission" date="2016-10" db="EMBL/GenBank/DDBJ databases">
        <authorList>
            <person name="Varghese N."/>
            <person name="Submissions S."/>
        </authorList>
    </citation>
    <scope>NUCLEOTIDE SEQUENCE [LARGE SCALE GENOMIC DNA]</scope>
    <source>
        <strain evidence="2 4">ATCC 33218</strain>
    </source>
</reference>
<dbReference type="RefSeq" id="WP_045100380.1">
    <property type="nucleotide sequence ID" value="NZ_CP020614.1"/>
</dbReference>
<gene>
    <name evidence="1" type="ORF">LMI_3073</name>
    <name evidence="2" type="ORF">SAMN02982997_00695</name>
</gene>
<dbReference type="Proteomes" id="UP000032414">
    <property type="component" value="Chromosome I"/>
</dbReference>